<evidence type="ECO:0000313" key="1">
    <source>
        <dbReference type="EMBL" id="SVC34345.1"/>
    </source>
</evidence>
<reference evidence="1" key="1">
    <citation type="submission" date="2018-05" db="EMBL/GenBank/DDBJ databases">
        <authorList>
            <person name="Lanie J.A."/>
            <person name="Ng W.-L."/>
            <person name="Kazmierczak K.M."/>
            <person name="Andrzejewski T.M."/>
            <person name="Davidsen T.M."/>
            <person name="Wayne K.J."/>
            <person name="Tettelin H."/>
            <person name="Glass J.I."/>
            <person name="Rusch D."/>
            <person name="Podicherti R."/>
            <person name="Tsui H.-C.T."/>
            <person name="Winkler M.E."/>
        </authorList>
    </citation>
    <scope>NUCLEOTIDE SEQUENCE</scope>
</reference>
<feature type="non-terminal residue" evidence="1">
    <location>
        <position position="188"/>
    </location>
</feature>
<protein>
    <recommendedName>
        <fullName evidence="2">Methyltransferase domain-containing protein</fullName>
    </recommendedName>
</protein>
<dbReference type="AlphaFoldDB" id="A0A382LEQ3"/>
<dbReference type="Gene3D" id="3.40.50.150">
    <property type="entry name" value="Vaccinia Virus protein VP39"/>
    <property type="match status" value="1"/>
</dbReference>
<dbReference type="PANTHER" id="PTHR43861">
    <property type="entry name" value="TRANS-ACONITATE 2-METHYLTRANSFERASE-RELATED"/>
    <property type="match status" value="1"/>
</dbReference>
<dbReference type="GO" id="GO:0032259">
    <property type="term" value="P:methylation"/>
    <property type="evidence" value="ECO:0007669"/>
    <property type="project" value="UniProtKB-KW"/>
</dbReference>
<dbReference type="CDD" id="cd02440">
    <property type="entry name" value="AdoMet_MTases"/>
    <property type="match status" value="1"/>
</dbReference>
<name>A0A382LEQ3_9ZZZZ</name>
<dbReference type="SUPFAM" id="SSF53335">
    <property type="entry name" value="S-adenosyl-L-methionine-dependent methyltransferases"/>
    <property type="match status" value="1"/>
</dbReference>
<evidence type="ECO:0008006" key="2">
    <source>
        <dbReference type="Google" id="ProtNLM"/>
    </source>
</evidence>
<sequence>MNIDKTIEYYNIYAEKFYNNTVGIELNDFYLKFLKYVSDGGRILDLGCGSGRDTLYFLQKGYDVISMDASEEMVKMSSELTKRKTLFLRIEDIDFQNQFNGIWACASLLHIDKKLTESVFNILCNALRDDGVLYASYNYGKGTSILEDRYYNNYDETSFAELIDNVNNFEILTNWITKDLRPDRDNEK</sequence>
<accession>A0A382LEQ3</accession>
<dbReference type="InterPro" id="IPR029063">
    <property type="entry name" value="SAM-dependent_MTases_sf"/>
</dbReference>
<dbReference type="PANTHER" id="PTHR43861:SF1">
    <property type="entry name" value="TRANS-ACONITATE 2-METHYLTRANSFERASE"/>
    <property type="match status" value="1"/>
</dbReference>
<organism evidence="1">
    <name type="scientific">marine metagenome</name>
    <dbReference type="NCBI Taxonomy" id="408172"/>
    <lineage>
        <taxon>unclassified sequences</taxon>
        <taxon>metagenomes</taxon>
        <taxon>ecological metagenomes</taxon>
    </lineage>
</organism>
<gene>
    <name evidence="1" type="ORF">METZ01_LOCUS287199</name>
</gene>
<dbReference type="EMBL" id="UINC01086148">
    <property type="protein sequence ID" value="SVC34345.1"/>
    <property type="molecule type" value="Genomic_DNA"/>
</dbReference>
<proteinExistence type="predicted"/>
<dbReference type="GO" id="GO:0008168">
    <property type="term" value="F:methyltransferase activity"/>
    <property type="evidence" value="ECO:0007669"/>
    <property type="project" value="UniProtKB-KW"/>
</dbReference>
<dbReference type="Pfam" id="PF13489">
    <property type="entry name" value="Methyltransf_23"/>
    <property type="match status" value="1"/>
</dbReference>